<gene>
    <name evidence="4" type="ORF">BB560_000863</name>
</gene>
<accession>A0A2T9ZJ32</accession>
<feature type="domain" description="GDP/GTP exchange factor Sec2 N-terminal" evidence="3">
    <location>
        <begin position="1693"/>
        <end position="1803"/>
    </location>
</feature>
<feature type="region of interest" description="Disordered" evidence="2">
    <location>
        <begin position="1318"/>
        <end position="1380"/>
    </location>
</feature>
<feature type="compositionally biased region" description="Low complexity" evidence="2">
    <location>
        <begin position="960"/>
        <end position="972"/>
    </location>
</feature>
<evidence type="ECO:0000256" key="2">
    <source>
        <dbReference type="SAM" id="MobiDB-lite"/>
    </source>
</evidence>
<feature type="compositionally biased region" description="Low complexity" evidence="2">
    <location>
        <begin position="674"/>
        <end position="689"/>
    </location>
</feature>
<keyword evidence="1" id="KW-0175">Coiled coil</keyword>
<feature type="region of interest" description="Disordered" evidence="2">
    <location>
        <begin position="1247"/>
        <end position="1304"/>
    </location>
</feature>
<feature type="compositionally biased region" description="Polar residues" evidence="2">
    <location>
        <begin position="1025"/>
        <end position="1036"/>
    </location>
</feature>
<feature type="compositionally biased region" description="Polar residues" evidence="2">
    <location>
        <begin position="1823"/>
        <end position="1837"/>
    </location>
</feature>
<feature type="region of interest" description="Disordered" evidence="2">
    <location>
        <begin position="283"/>
        <end position="312"/>
    </location>
</feature>
<feature type="region of interest" description="Disordered" evidence="2">
    <location>
        <begin position="2055"/>
        <end position="2077"/>
    </location>
</feature>
<feature type="region of interest" description="Disordered" evidence="2">
    <location>
        <begin position="1814"/>
        <end position="1862"/>
    </location>
</feature>
<dbReference type="InterPro" id="IPR009449">
    <property type="entry name" value="Sec2_N"/>
</dbReference>
<feature type="compositionally biased region" description="Low complexity" evidence="2">
    <location>
        <begin position="22"/>
        <end position="32"/>
    </location>
</feature>
<dbReference type="Proteomes" id="UP000245609">
    <property type="component" value="Unassembled WGS sequence"/>
</dbReference>
<reference evidence="4 5" key="1">
    <citation type="journal article" date="2018" name="MBio">
        <title>Comparative Genomics Reveals the Core Gene Toolbox for the Fungus-Insect Symbiosis.</title>
        <authorList>
            <person name="Wang Y."/>
            <person name="Stata M."/>
            <person name="Wang W."/>
            <person name="Stajich J.E."/>
            <person name="White M.M."/>
            <person name="Moncalvo J.M."/>
        </authorList>
    </citation>
    <scope>NUCLEOTIDE SEQUENCE [LARGE SCALE GENOMIC DNA]</scope>
    <source>
        <strain evidence="4 5">SC-DP-2</strain>
    </source>
</reference>
<feature type="compositionally biased region" description="Low complexity" evidence="2">
    <location>
        <begin position="1198"/>
        <end position="1209"/>
    </location>
</feature>
<dbReference type="OrthoDB" id="5560525at2759"/>
<feature type="region of interest" description="Disordered" evidence="2">
    <location>
        <begin position="706"/>
        <end position="773"/>
    </location>
</feature>
<feature type="compositionally biased region" description="Basic and acidic residues" evidence="2">
    <location>
        <begin position="1562"/>
        <end position="1572"/>
    </location>
</feature>
<feature type="region of interest" description="Disordered" evidence="2">
    <location>
        <begin position="1552"/>
        <end position="1624"/>
    </location>
</feature>
<name>A0A2T9ZJ32_9FUNG</name>
<feature type="compositionally biased region" description="Pro residues" evidence="2">
    <location>
        <begin position="57"/>
        <end position="66"/>
    </location>
</feature>
<feature type="region of interest" description="Disordered" evidence="2">
    <location>
        <begin position="1167"/>
        <end position="1220"/>
    </location>
</feature>
<feature type="coiled-coil region" evidence="1">
    <location>
        <begin position="1683"/>
        <end position="1788"/>
    </location>
</feature>
<feature type="compositionally biased region" description="Polar residues" evidence="2">
    <location>
        <begin position="1846"/>
        <end position="1855"/>
    </location>
</feature>
<feature type="compositionally biased region" description="Polar residues" evidence="2">
    <location>
        <begin position="1281"/>
        <end position="1304"/>
    </location>
</feature>
<evidence type="ECO:0000256" key="1">
    <source>
        <dbReference type="SAM" id="Coils"/>
    </source>
</evidence>
<evidence type="ECO:0000313" key="4">
    <source>
        <dbReference type="EMBL" id="PVV04626.1"/>
    </source>
</evidence>
<sequence length="2077" mass="229712">MKSKFRAFRAVGGESDIESSDSDSSPGIVISSRTPNTKQHNSYSSQASNSTDKYAPPKSPSNPIPSLPSLRLQTSQATFNSFLPPVPRSSSPLMPSYSKFPDPSDLFSQKFDSIASTSKALLNDPFFNKSRTSNNTNSSLSNQFSSSLSKPQFNQADFGSFSKSVPTQKPIEKSSSNISNIKAFENKISSVEKLNAFLKKNPVKQFDLKKNIDINLPQPTPSLSYKPSLVSANPPLANKTSLVSVNPSQTTSLSPLSPLSPENTSFLNQKSFLHISLPFPPKNQNASQNLSSFPNDFKKARDSQSQKSISSKRSSFISLLPKQISKSFTNLKNLSQFSLSKSKNSKAKQKKRNSTSLLENLDHPAIKSKKSSESNTIKSRLKKTFSSIRKPFTSNGPSQPSSSKQRTLSPSASLLSKKSNHSYTPIKETLPNLIADPSRKKKTSHDTPAHAIQKTDTTRNKLRRKRLIPVILKHNTDQTVKNNILQSIFSKPNPQNTDELTHKYVPITVLDKTPDRPVDCLYINSTNTDLNLHYSFSPLEVSPVSPASQEFHQTTQTTRPNPPESTSPKNITQDSIPQKDITLNNINPYFKSEKSSSHAPLQNPSGGGSLFYPLQQKDNDLPQIPALNNSFTNNSNLDTVTNKPQPTPQSNVRDPNDGHILDPSQQNEPTTAERTSFPTSVSISSPSSSKFFSFRTKSLHLSHYLQDQEDTPSPIQPIQPTDSPSNTPSVLNMRPISAKSQLKSNDNPLKDVPPSPTMEPNNKHQGITNYNDLDLYNTKDPKLTENIEILTSLRKSTYSGFENRSFKSRTLNFDDENVQDHPSIDQLYQKFHLENTNLEDYSIQDSTLDDRKTTLFTDPNPLFATNDNDPLSNNSSYPRSRNKTINYSTIESQVSSSSRTQSNDSSASKYFDVPCFNHQSNLYQLQNNNISMPNGVSHPLENKKNRMETFKPSPLNQVYPSSSEPDSTSISEKTNSIRKRSPISSPSKKQFFTTDVDPSFIVKLRPSSGSRSESVSISSFEVNPDDTSATNKSTPTSSIELFIPSLNSVNRPRSKSIAPHSFKNGSPKHSISSTDPSTTTPPKSFSISKLMKAGLVSNPKDQIYQESLKNKSDSNYAIAQGNVHTVNGIVSSLTENKGQSQTAFSNSNTSNISNSTSEYQLLPNNISRYNRSLPPKPGETLAAQNQDSVMSSSLVPETSTNTDTSSTVSEKYKATPSSSLHFKIENQNNLPSNTKNLGLENNTLQIDQTQNPTGSISTGSSAAVSSISNVPSGRKADGNRDLNTNLNFSDPTKPTESAQTTQSQLDVKSATQFAISSKDNFEPDQLSHKTDRSTNHFGQFLDNLNDLKHQRSSPEDTNDSLNKEEKASFPPLSKDPSSDEKAPFVPAVFVNSVAAYVLESKKSFSSSPDLSKRKLVRSETEIVSHLDTYFSSDEEIELGRRRSAGSFALDFLPHSKRSGSHSYPGRRKSDLEKDIMLSMKKATPGANGITDRDSILSFESQKRLSVDSYLENNQDELKQKAIEKSLGIYKKSSIKGKANKSFVNNLFSFGSSNSNSNSNSKISEKNKNEKSINLKSLENSSVSLEKSSSLGTSSSKTGITGLPVEQDQSSRFGTMTSEKSETNKLSATKKAGSALNVLKNQTGEPVQRANGMFGKLGNMFSIDPDFEAEGGGDGLNGDPEFMLQKYKQLVQNMQRQLEYYIKRSKLLEGIVVELEQDLDEVDNEVAFLLEEKKDLESKLEVVNDEIHDLTSKLFSEANEMVKKERVLRHEAENRAEEYKQKLEQLVKENPNLLAGKRVSLDNLFIESDKADNYKKPLAESGEDNNNLETPTEGPSITDQEDKRFNFGTSNRNKASGNKDIKENLRVETNKMELAGNRELSTISTATRTTSWDVNSPTVFGSSKDTEDDQKFYTVKSKRNFIISQESSSINEEKFGKGGKATSFKSEESALKVDLPDYRDKVNSILSTLKPKHNGYTDHEEQVLEDKITYLRKYGSVSHKNGLKSSLNTSKNDEFLNNSHLGVGGRGLFADLHVNSQLPPRISSSLQRSLSRSSSIRSSRLAGLDKPSTFSKETSLPV</sequence>
<feature type="compositionally biased region" description="Polar residues" evidence="2">
    <location>
        <begin position="663"/>
        <end position="673"/>
    </location>
</feature>
<feature type="compositionally biased region" description="Basic and acidic residues" evidence="2">
    <location>
        <begin position="1345"/>
        <end position="1354"/>
    </location>
</feature>
<feature type="compositionally biased region" description="Polar residues" evidence="2">
    <location>
        <begin position="1606"/>
        <end position="1617"/>
    </location>
</feature>
<feature type="region of interest" description="Disordered" evidence="2">
    <location>
        <begin position="950"/>
        <end position="990"/>
    </location>
</feature>
<evidence type="ECO:0000313" key="5">
    <source>
        <dbReference type="Proteomes" id="UP000245609"/>
    </source>
</evidence>
<organism evidence="4 5">
    <name type="scientific">Smittium megazygosporum</name>
    <dbReference type="NCBI Taxonomy" id="133381"/>
    <lineage>
        <taxon>Eukaryota</taxon>
        <taxon>Fungi</taxon>
        <taxon>Fungi incertae sedis</taxon>
        <taxon>Zoopagomycota</taxon>
        <taxon>Kickxellomycotina</taxon>
        <taxon>Harpellomycetes</taxon>
        <taxon>Harpellales</taxon>
        <taxon>Legeriomycetaceae</taxon>
        <taxon>Smittium</taxon>
    </lineage>
</organism>
<feature type="compositionally biased region" description="Low complexity" evidence="2">
    <location>
        <begin position="1573"/>
        <end position="1602"/>
    </location>
</feature>
<feature type="compositionally biased region" description="Polar residues" evidence="2">
    <location>
        <begin position="373"/>
        <end position="407"/>
    </location>
</feature>
<feature type="region of interest" description="Disordered" evidence="2">
    <location>
        <begin position="339"/>
        <end position="425"/>
    </location>
</feature>
<feature type="compositionally biased region" description="Polar residues" evidence="2">
    <location>
        <begin position="33"/>
        <end position="52"/>
    </location>
</feature>
<feature type="region of interest" description="Disordered" evidence="2">
    <location>
        <begin position="1049"/>
        <end position="1084"/>
    </location>
</feature>
<feature type="compositionally biased region" description="Polar residues" evidence="2">
    <location>
        <begin position="545"/>
        <end position="559"/>
    </location>
</feature>
<feature type="compositionally biased region" description="Low complexity" evidence="2">
    <location>
        <begin position="127"/>
        <end position="150"/>
    </location>
</feature>
<feature type="compositionally biased region" description="Polar residues" evidence="2">
    <location>
        <begin position="626"/>
        <end position="653"/>
    </location>
</feature>
<proteinExistence type="predicted"/>
<dbReference type="STRING" id="133381.A0A2T9ZJ32"/>
<comment type="caution">
    <text evidence="4">The sequence shown here is derived from an EMBL/GenBank/DDBJ whole genome shotgun (WGS) entry which is preliminary data.</text>
</comment>
<feature type="region of interest" description="Disordered" evidence="2">
    <location>
        <begin position="859"/>
        <end position="907"/>
    </location>
</feature>
<feature type="compositionally biased region" description="Low complexity" evidence="2">
    <location>
        <begin position="1070"/>
        <end position="1084"/>
    </location>
</feature>
<feature type="compositionally biased region" description="Low complexity" evidence="2">
    <location>
        <begin position="1252"/>
        <end position="1272"/>
    </location>
</feature>
<feature type="compositionally biased region" description="Polar residues" evidence="2">
    <location>
        <begin position="566"/>
        <end position="587"/>
    </location>
</feature>
<feature type="compositionally biased region" description="Low complexity" evidence="2">
    <location>
        <begin position="1007"/>
        <end position="1019"/>
    </location>
</feature>
<feature type="compositionally biased region" description="Polar residues" evidence="2">
    <location>
        <begin position="863"/>
        <end position="887"/>
    </location>
</feature>
<feature type="compositionally biased region" description="Polar residues" evidence="2">
    <location>
        <begin position="71"/>
        <end position="81"/>
    </location>
</feature>
<feature type="region of interest" description="Disordered" evidence="2">
    <location>
        <begin position="1004"/>
        <end position="1036"/>
    </location>
</feature>
<keyword evidence="5" id="KW-1185">Reference proteome</keyword>
<feature type="compositionally biased region" description="Low complexity" evidence="2">
    <location>
        <begin position="408"/>
        <end position="417"/>
    </location>
</feature>
<feature type="compositionally biased region" description="Polar residues" evidence="2">
    <location>
        <begin position="283"/>
        <end position="294"/>
    </location>
</feature>
<dbReference type="Pfam" id="PF06428">
    <property type="entry name" value="Sec2p"/>
    <property type="match status" value="1"/>
</dbReference>
<feature type="compositionally biased region" description="Polar residues" evidence="2">
    <location>
        <begin position="711"/>
        <end position="730"/>
    </location>
</feature>
<feature type="compositionally biased region" description="Polar residues" evidence="2">
    <location>
        <begin position="738"/>
        <end position="747"/>
    </location>
</feature>
<feature type="compositionally biased region" description="Polar residues" evidence="2">
    <location>
        <begin position="2067"/>
        <end position="2077"/>
    </location>
</feature>
<feature type="compositionally biased region" description="Polar residues" evidence="2">
    <location>
        <begin position="758"/>
        <end position="771"/>
    </location>
</feature>
<feature type="compositionally biased region" description="Polar residues" evidence="2">
    <location>
        <begin position="1182"/>
        <end position="1197"/>
    </location>
</feature>
<feature type="compositionally biased region" description="Low complexity" evidence="2">
    <location>
        <begin position="888"/>
        <end position="907"/>
    </location>
</feature>
<protein>
    <recommendedName>
        <fullName evidence="3">GDP/GTP exchange factor Sec2 N-terminal domain-containing protein</fullName>
    </recommendedName>
</protein>
<feature type="region of interest" description="Disordered" evidence="2">
    <location>
        <begin position="125"/>
        <end position="151"/>
    </location>
</feature>
<dbReference type="SUPFAM" id="SSF144284">
    <property type="entry name" value="Sec2 N-terminal region"/>
    <property type="match status" value="1"/>
</dbReference>
<feature type="compositionally biased region" description="Basic and acidic residues" evidence="2">
    <location>
        <begin position="1319"/>
        <end position="1334"/>
    </location>
</feature>
<dbReference type="Gene3D" id="6.10.140.910">
    <property type="match status" value="1"/>
</dbReference>
<feature type="region of interest" description="Disordered" evidence="2">
    <location>
        <begin position="541"/>
        <end position="689"/>
    </location>
</feature>
<feature type="region of interest" description="Disordered" evidence="2">
    <location>
        <begin position="437"/>
        <end position="460"/>
    </location>
</feature>
<feature type="region of interest" description="Disordered" evidence="2">
    <location>
        <begin position="1"/>
        <end position="99"/>
    </location>
</feature>
<dbReference type="EMBL" id="MBFS01000100">
    <property type="protein sequence ID" value="PVV04626.1"/>
    <property type="molecule type" value="Genomic_DNA"/>
</dbReference>
<feature type="compositionally biased region" description="Basic residues" evidence="2">
    <location>
        <begin position="343"/>
        <end position="353"/>
    </location>
</feature>
<evidence type="ECO:0000259" key="3">
    <source>
        <dbReference type="Pfam" id="PF06428"/>
    </source>
</evidence>
<feature type="compositionally biased region" description="Low complexity" evidence="2">
    <location>
        <begin position="1552"/>
        <end position="1561"/>
    </location>
</feature>